<dbReference type="AlphaFoldDB" id="A0A2P4X4W4"/>
<dbReference type="EMBL" id="NCKW01016849">
    <property type="protein sequence ID" value="POM60592.1"/>
    <property type="molecule type" value="Genomic_DNA"/>
</dbReference>
<organism evidence="1 2">
    <name type="scientific">Phytophthora palmivora</name>
    <dbReference type="NCBI Taxonomy" id="4796"/>
    <lineage>
        <taxon>Eukaryota</taxon>
        <taxon>Sar</taxon>
        <taxon>Stramenopiles</taxon>
        <taxon>Oomycota</taxon>
        <taxon>Peronosporomycetes</taxon>
        <taxon>Peronosporales</taxon>
        <taxon>Peronosporaceae</taxon>
        <taxon>Phytophthora</taxon>
    </lineage>
</organism>
<comment type="caution">
    <text evidence="1">The sequence shown here is derived from an EMBL/GenBank/DDBJ whole genome shotgun (WGS) entry which is preliminary data.</text>
</comment>
<keyword evidence="2" id="KW-1185">Reference proteome</keyword>
<proteinExistence type="predicted"/>
<sequence>MLRLPGIKARLRALHVRRPEFVTPCPSADPVEAEVPWPAHVKSVEECEDPEDIAIRASVLRLLYEYMQKRNTCYLLHSRLINAASTLHTLKRFDTGRVGLGVFTTTFLEVGVIVGEYVWRLCEYAVLVKGQPLDAMK</sequence>
<name>A0A2P4X4W4_9STRA</name>
<evidence type="ECO:0000313" key="1">
    <source>
        <dbReference type="EMBL" id="POM60592.1"/>
    </source>
</evidence>
<dbReference type="Proteomes" id="UP000237271">
    <property type="component" value="Unassembled WGS sequence"/>
</dbReference>
<gene>
    <name evidence="1" type="ORF">PHPALM_30537</name>
</gene>
<accession>A0A2P4X4W4</accession>
<reference evidence="1 2" key="1">
    <citation type="journal article" date="2017" name="Genome Biol. Evol.">
        <title>Phytophthora megakarya and P. palmivora, closely related causal agents of cacao black pod rot, underwent increases in genome sizes and gene numbers by different mechanisms.</title>
        <authorList>
            <person name="Ali S.S."/>
            <person name="Shao J."/>
            <person name="Lary D.J."/>
            <person name="Kronmiller B."/>
            <person name="Shen D."/>
            <person name="Strem M.D."/>
            <person name="Amoako-Attah I."/>
            <person name="Akrofi A.Y."/>
            <person name="Begoude B.A."/>
            <person name="Ten Hoopen G.M."/>
            <person name="Coulibaly K."/>
            <person name="Kebe B.I."/>
            <person name="Melnick R.L."/>
            <person name="Guiltinan M.J."/>
            <person name="Tyler B.M."/>
            <person name="Meinhardt L.W."/>
            <person name="Bailey B.A."/>
        </authorList>
    </citation>
    <scope>NUCLEOTIDE SEQUENCE [LARGE SCALE GENOMIC DNA]</scope>
    <source>
        <strain evidence="2">sbr112.9</strain>
    </source>
</reference>
<protein>
    <submittedName>
        <fullName evidence="1">Uncharacterized protein</fullName>
    </submittedName>
</protein>
<evidence type="ECO:0000313" key="2">
    <source>
        <dbReference type="Proteomes" id="UP000237271"/>
    </source>
</evidence>